<keyword evidence="4" id="KW-1185">Reference proteome</keyword>
<dbReference type="AlphaFoldDB" id="A0A9P1BQQ2"/>
<reference evidence="2" key="2">
    <citation type="submission" date="2024-04" db="EMBL/GenBank/DDBJ databases">
        <authorList>
            <person name="Chen Y."/>
            <person name="Shah S."/>
            <person name="Dougan E. K."/>
            <person name="Thang M."/>
            <person name="Chan C."/>
        </authorList>
    </citation>
    <scope>NUCLEOTIDE SEQUENCE [LARGE SCALE GENOMIC DNA]</scope>
</reference>
<evidence type="ECO:0000313" key="4">
    <source>
        <dbReference type="Proteomes" id="UP001152797"/>
    </source>
</evidence>
<organism evidence="1">
    <name type="scientific">Cladocopium goreaui</name>
    <dbReference type="NCBI Taxonomy" id="2562237"/>
    <lineage>
        <taxon>Eukaryota</taxon>
        <taxon>Sar</taxon>
        <taxon>Alveolata</taxon>
        <taxon>Dinophyceae</taxon>
        <taxon>Suessiales</taxon>
        <taxon>Symbiodiniaceae</taxon>
        <taxon>Cladocopium</taxon>
    </lineage>
</organism>
<reference evidence="1" key="1">
    <citation type="submission" date="2022-10" db="EMBL/GenBank/DDBJ databases">
        <authorList>
            <person name="Chen Y."/>
            <person name="Dougan E. K."/>
            <person name="Chan C."/>
            <person name="Rhodes N."/>
            <person name="Thang M."/>
        </authorList>
    </citation>
    <scope>NUCLEOTIDE SEQUENCE</scope>
</reference>
<gene>
    <name evidence="1" type="ORF">C1SCF055_LOCUS4958</name>
</gene>
<dbReference type="EMBL" id="CAMXCT030000294">
    <property type="protein sequence ID" value="CAL4764075.1"/>
    <property type="molecule type" value="Genomic_DNA"/>
</dbReference>
<name>A0A9P1BQQ2_9DINO</name>
<dbReference type="OrthoDB" id="425296at2759"/>
<evidence type="ECO:0000313" key="2">
    <source>
        <dbReference type="EMBL" id="CAL1130138.1"/>
    </source>
</evidence>
<protein>
    <submittedName>
        <fullName evidence="3">Neurofilament heavy polypeptide</fullName>
    </submittedName>
</protein>
<dbReference type="EMBL" id="CAMXCT010000294">
    <property type="protein sequence ID" value="CAI3976763.1"/>
    <property type="molecule type" value="Genomic_DNA"/>
</dbReference>
<evidence type="ECO:0000313" key="1">
    <source>
        <dbReference type="EMBL" id="CAI3976763.1"/>
    </source>
</evidence>
<accession>A0A9P1BQQ2</accession>
<dbReference type="Proteomes" id="UP001152797">
    <property type="component" value="Unassembled WGS sequence"/>
</dbReference>
<evidence type="ECO:0000313" key="3">
    <source>
        <dbReference type="EMBL" id="CAL4764075.1"/>
    </source>
</evidence>
<sequence>MTRKLGSYKLKGNRNASRNWWRHLSKGPEVDHVTVPVKFVNEDGATVVQNEPWPIIDVHKILHFLFDDAELQIPEEIIHEYWQKSKQFGEEWAQHISEENYLKFIPIGLYGDSARVRTTFGSENVISVYCNLVLWRPKSVRFSRFLVFTIPEERCTANTLTAALRRIVWSCNHAYNGVFPTAGPSGQNLSGKDAQMQGLPLTKKGFQFQVTEIRGDWAWHKKIFRFHKCQWNGDKMCPFCDARGLSDKWEECYWNLESNNHQDFDLSAFLANRIPPQNI</sequence>
<dbReference type="EMBL" id="CAMXCT020000294">
    <property type="protein sequence ID" value="CAL1130138.1"/>
    <property type="molecule type" value="Genomic_DNA"/>
</dbReference>
<proteinExistence type="predicted"/>
<comment type="caution">
    <text evidence="1">The sequence shown here is derived from an EMBL/GenBank/DDBJ whole genome shotgun (WGS) entry which is preliminary data.</text>
</comment>